<reference evidence="2 3" key="1">
    <citation type="submission" date="2014-04" db="EMBL/GenBank/DDBJ databases">
        <authorList>
            <consortium name="DOE Joint Genome Institute"/>
            <person name="Kuo A."/>
            <person name="Girlanda M."/>
            <person name="Perotto S."/>
            <person name="Kohler A."/>
            <person name="Nagy L.G."/>
            <person name="Floudas D."/>
            <person name="Copeland A."/>
            <person name="Barry K.W."/>
            <person name="Cichocki N."/>
            <person name="Veneault-Fourrey C."/>
            <person name="LaButti K."/>
            <person name="Lindquist E.A."/>
            <person name="Lipzen A."/>
            <person name="Lundell T."/>
            <person name="Morin E."/>
            <person name="Murat C."/>
            <person name="Sun H."/>
            <person name="Tunlid A."/>
            <person name="Henrissat B."/>
            <person name="Grigoriev I.V."/>
            <person name="Hibbett D.S."/>
            <person name="Martin F."/>
            <person name="Nordberg H.P."/>
            <person name="Cantor M.N."/>
            <person name="Hua S.X."/>
        </authorList>
    </citation>
    <scope>NUCLEOTIDE SEQUENCE [LARGE SCALE GENOMIC DNA]</scope>
    <source>
        <strain evidence="2 3">MUT 4182</strain>
    </source>
</reference>
<organism evidence="2 3">
    <name type="scientific">Tulasnella calospora MUT 4182</name>
    <dbReference type="NCBI Taxonomy" id="1051891"/>
    <lineage>
        <taxon>Eukaryota</taxon>
        <taxon>Fungi</taxon>
        <taxon>Dikarya</taxon>
        <taxon>Basidiomycota</taxon>
        <taxon>Agaricomycotina</taxon>
        <taxon>Agaricomycetes</taxon>
        <taxon>Cantharellales</taxon>
        <taxon>Tulasnellaceae</taxon>
        <taxon>Tulasnella</taxon>
    </lineage>
</organism>
<dbReference type="GO" id="GO:0005524">
    <property type="term" value="F:ATP binding"/>
    <property type="evidence" value="ECO:0007669"/>
    <property type="project" value="InterPro"/>
</dbReference>
<sequence>MAENTNDSYYHRLWLGSFDRVGDGSDGLGSDIWAFGWICWEAVTGNFPFDDEKDVAVIRRIMTKGLPTVRNNAQLNQVKALCSLMEECWRLEANMRPPAIRCQQALFFMDATIPSRGGGNGLATTRSSGLLHALGWIQLRNG</sequence>
<dbReference type="InterPro" id="IPR000719">
    <property type="entry name" value="Prot_kinase_dom"/>
</dbReference>
<protein>
    <recommendedName>
        <fullName evidence="1">Protein kinase domain-containing protein</fullName>
    </recommendedName>
</protein>
<evidence type="ECO:0000259" key="1">
    <source>
        <dbReference type="PROSITE" id="PS50011"/>
    </source>
</evidence>
<dbReference type="Gene3D" id="1.10.510.10">
    <property type="entry name" value="Transferase(Phosphotransferase) domain 1"/>
    <property type="match status" value="1"/>
</dbReference>
<reference evidence="3" key="2">
    <citation type="submission" date="2015-01" db="EMBL/GenBank/DDBJ databases">
        <title>Evolutionary Origins and Diversification of the Mycorrhizal Mutualists.</title>
        <authorList>
            <consortium name="DOE Joint Genome Institute"/>
            <consortium name="Mycorrhizal Genomics Consortium"/>
            <person name="Kohler A."/>
            <person name="Kuo A."/>
            <person name="Nagy L.G."/>
            <person name="Floudas D."/>
            <person name="Copeland A."/>
            <person name="Barry K.W."/>
            <person name="Cichocki N."/>
            <person name="Veneault-Fourrey C."/>
            <person name="LaButti K."/>
            <person name="Lindquist E.A."/>
            <person name="Lipzen A."/>
            <person name="Lundell T."/>
            <person name="Morin E."/>
            <person name="Murat C."/>
            <person name="Riley R."/>
            <person name="Ohm R."/>
            <person name="Sun H."/>
            <person name="Tunlid A."/>
            <person name="Henrissat B."/>
            <person name="Grigoriev I.V."/>
            <person name="Hibbett D.S."/>
            <person name="Martin F."/>
        </authorList>
    </citation>
    <scope>NUCLEOTIDE SEQUENCE [LARGE SCALE GENOMIC DNA]</scope>
    <source>
        <strain evidence="3">MUT 4182</strain>
    </source>
</reference>
<dbReference type="EMBL" id="KN823826">
    <property type="protein sequence ID" value="KIO15773.1"/>
    <property type="molecule type" value="Genomic_DNA"/>
</dbReference>
<keyword evidence="3" id="KW-1185">Reference proteome</keyword>
<evidence type="ECO:0000313" key="3">
    <source>
        <dbReference type="Proteomes" id="UP000054248"/>
    </source>
</evidence>
<dbReference type="PROSITE" id="PS50011">
    <property type="entry name" value="PROTEIN_KINASE_DOM"/>
    <property type="match status" value="1"/>
</dbReference>
<accession>A0A0C3K2X5</accession>
<dbReference type="HOGENOM" id="CLU_1918605_0_0_1"/>
<dbReference type="InterPro" id="IPR011009">
    <property type="entry name" value="Kinase-like_dom_sf"/>
</dbReference>
<name>A0A0C3K2X5_9AGAM</name>
<dbReference type="InterPro" id="IPR001245">
    <property type="entry name" value="Ser-Thr/Tyr_kinase_cat_dom"/>
</dbReference>
<feature type="non-terminal residue" evidence="2">
    <location>
        <position position="142"/>
    </location>
</feature>
<feature type="domain" description="Protein kinase" evidence="1">
    <location>
        <begin position="1"/>
        <end position="108"/>
    </location>
</feature>
<dbReference type="AlphaFoldDB" id="A0A0C3K2X5"/>
<dbReference type="OrthoDB" id="4062651at2759"/>
<proteinExistence type="predicted"/>
<dbReference type="SUPFAM" id="SSF56112">
    <property type="entry name" value="Protein kinase-like (PK-like)"/>
    <property type="match status" value="1"/>
</dbReference>
<dbReference type="Proteomes" id="UP000054248">
    <property type="component" value="Unassembled WGS sequence"/>
</dbReference>
<dbReference type="Pfam" id="PF07714">
    <property type="entry name" value="PK_Tyr_Ser-Thr"/>
    <property type="match status" value="1"/>
</dbReference>
<dbReference type="STRING" id="1051891.A0A0C3K2X5"/>
<gene>
    <name evidence="2" type="ORF">M407DRAFT_34635</name>
</gene>
<evidence type="ECO:0000313" key="2">
    <source>
        <dbReference type="EMBL" id="KIO15773.1"/>
    </source>
</evidence>
<dbReference type="GO" id="GO:0004672">
    <property type="term" value="F:protein kinase activity"/>
    <property type="evidence" value="ECO:0007669"/>
    <property type="project" value="InterPro"/>
</dbReference>